<sequence length="633" mass="68859">MSAALNSLLQKASIEDSDEVLAHCDASLKNTKNDIPTLQVKVIALLKLNRFEDAIRVFHQAGDQLKEQTALEYAYTLYKTGDTSKAADVARGLDSRGGQHLRAQVAYRLEDFATASEIYQTLARQPQNEDNDIRINLNATYAQLVWKGNRNLVKKTKAEREDLEGFETAYNAACLLIARGELGQAEVLLRRAKNLCSAADELSAQQKQEEILNISVQQLYVLINLGKIEAADQLAGEISSDTIPDVSIRRISTINKLVATRGSNPYLTQRLLENVPSLPVNDRLFGFQELLANKNDLAVNLACSKIEGIKRSTAKEINSVTGPSLDPKINLASTASAAAHAQNQLGRAGLKAILPLVDKRPHDVGLLATVIQLYVLTGNNGAAIHVMEKFLKKLDDSSSAAEQDIRYSPGLLATAVSLYALEGRKSLIENELSKAGSHWKAKQKPPPDLLKAAGISLLVRDDPDDIRLAGELFEALRKSHPGDKIVKAGLAASSSQQSTTDFLTPIERLTAGIDVAALETAGIPRSGTSAAAALLKRKRAEPSSMKQSKKRIRKSQLPKDFDPNKKMDPERWLPLRDRSTYRPKGKKGKQKQSAATQGTSEKPSDATATPERSTVATASTNAGSKAKKKKGKR</sequence>
<evidence type="ECO:0000313" key="13">
    <source>
        <dbReference type="Proteomes" id="UP000664169"/>
    </source>
</evidence>
<keyword evidence="6" id="KW-0256">Endoplasmic reticulum</keyword>
<evidence type="ECO:0000256" key="6">
    <source>
        <dbReference type="ARBA" id="ARBA00022824"/>
    </source>
</evidence>
<dbReference type="InterPro" id="IPR026270">
    <property type="entry name" value="SRP72"/>
</dbReference>
<evidence type="ECO:0000256" key="2">
    <source>
        <dbReference type="ARBA" id="ARBA00004496"/>
    </source>
</evidence>
<evidence type="ECO:0000256" key="10">
    <source>
        <dbReference type="SAM" id="MobiDB-lite"/>
    </source>
</evidence>
<feature type="region of interest" description="Disordered" evidence="10">
    <location>
        <begin position="534"/>
        <end position="633"/>
    </location>
</feature>
<feature type="compositionally biased region" description="Basic residues" evidence="10">
    <location>
        <begin position="581"/>
        <end position="590"/>
    </location>
</feature>
<comment type="function">
    <text evidence="9">Component of the signal recognition particle (SRP) complex, a ribonucleoprotein complex that mediates the cotranslational targeting of secretory and membrane proteins to the endoplasmic reticulum (ER).</text>
</comment>
<evidence type="ECO:0000256" key="8">
    <source>
        <dbReference type="ARBA" id="ARBA00023274"/>
    </source>
</evidence>
<feature type="compositionally biased region" description="Basic and acidic residues" evidence="10">
    <location>
        <begin position="557"/>
        <end position="580"/>
    </location>
</feature>
<evidence type="ECO:0000256" key="7">
    <source>
        <dbReference type="ARBA" id="ARBA00023135"/>
    </source>
</evidence>
<dbReference type="PANTHER" id="PTHR14094">
    <property type="entry name" value="SIGNAL RECOGNITION PARTICLE 72"/>
    <property type="match status" value="1"/>
</dbReference>
<comment type="subcellular location">
    <subcellularLocation>
        <location evidence="2 9">Cytoplasm</location>
    </subcellularLocation>
    <subcellularLocation>
        <location evidence="1">Endoplasmic reticulum</location>
    </subcellularLocation>
</comment>
<feature type="domain" description="Signal recognition particle SRP72 subunit RNA-binding" evidence="11">
    <location>
        <begin position="541"/>
        <end position="583"/>
    </location>
</feature>
<dbReference type="FunFam" id="1.25.40.10:FF:000512">
    <property type="entry name" value="Signal recognition particle subunit SRP72"/>
    <property type="match status" value="1"/>
</dbReference>
<evidence type="ECO:0000256" key="5">
    <source>
        <dbReference type="ARBA" id="ARBA00022490"/>
    </source>
</evidence>
<evidence type="ECO:0000256" key="4">
    <source>
        <dbReference type="ARBA" id="ARBA00018350"/>
    </source>
</evidence>
<comment type="similarity">
    <text evidence="3 9">Belongs to the SRP72 family.</text>
</comment>
<dbReference type="InterPro" id="IPR031545">
    <property type="entry name" value="SRP72_TPR-like"/>
</dbReference>
<dbReference type="AlphaFoldDB" id="A0A8H3IT94"/>
<name>A0A8H3IT94_9LECA</name>
<dbReference type="Pfam" id="PF17004">
    <property type="entry name" value="SRP_TPR_like"/>
    <property type="match status" value="1"/>
</dbReference>
<keyword evidence="13" id="KW-1185">Reference proteome</keyword>
<dbReference type="PIRSF" id="PIRSF038922">
    <property type="entry name" value="SRP72"/>
    <property type="match status" value="1"/>
</dbReference>
<evidence type="ECO:0000313" key="12">
    <source>
        <dbReference type="EMBL" id="CAF9926840.1"/>
    </source>
</evidence>
<evidence type="ECO:0000259" key="11">
    <source>
        <dbReference type="Pfam" id="PF08492"/>
    </source>
</evidence>
<dbReference type="EMBL" id="CAJPDQ010000026">
    <property type="protein sequence ID" value="CAF9926840.1"/>
    <property type="molecule type" value="Genomic_DNA"/>
</dbReference>
<accession>A0A8H3IT94</accession>
<dbReference type="InterPro" id="IPR013699">
    <property type="entry name" value="Signal_recog_part_SRP72_RNA-bd"/>
</dbReference>
<gene>
    <name evidence="12" type="ORF">GOMPHAMPRED_004241</name>
</gene>
<dbReference type="OrthoDB" id="5421607at2759"/>
<organism evidence="12 13">
    <name type="scientific">Gomphillus americanus</name>
    <dbReference type="NCBI Taxonomy" id="1940652"/>
    <lineage>
        <taxon>Eukaryota</taxon>
        <taxon>Fungi</taxon>
        <taxon>Dikarya</taxon>
        <taxon>Ascomycota</taxon>
        <taxon>Pezizomycotina</taxon>
        <taxon>Lecanoromycetes</taxon>
        <taxon>OSLEUM clade</taxon>
        <taxon>Ostropomycetidae</taxon>
        <taxon>Ostropales</taxon>
        <taxon>Graphidaceae</taxon>
        <taxon>Gomphilloideae</taxon>
        <taxon>Gomphillus</taxon>
    </lineage>
</organism>
<dbReference type="GO" id="GO:0008312">
    <property type="term" value="F:7S RNA binding"/>
    <property type="evidence" value="ECO:0007669"/>
    <property type="project" value="InterPro"/>
</dbReference>
<dbReference type="SUPFAM" id="SSF48452">
    <property type="entry name" value="TPR-like"/>
    <property type="match status" value="2"/>
</dbReference>
<feature type="compositionally biased region" description="Polar residues" evidence="10">
    <location>
        <begin position="593"/>
        <end position="615"/>
    </location>
</feature>
<keyword evidence="8 9" id="KW-0687">Ribonucleoprotein</keyword>
<reference evidence="12" key="1">
    <citation type="submission" date="2021-03" db="EMBL/GenBank/DDBJ databases">
        <authorList>
            <person name="Tagirdzhanova G."/>
        </authorList>
    </citation>
    <scope>NUCLEOTIDE SEQUENCE</scope>
</reference>
<keyword evidence="7 9" id="KW-0733">Signal recognition particle</keyword>
<dbReference type="PANTHER" id="PTHR14094:SF9">
    <property type="entry name" value="SIGNAL RECOGNITION PARTICLE SUBUNIT SRP72"/>
    <property type="match status" value="1"/>
</dbReference>
<dbReference type="Gene3D" id="1.25.40.10">
    <property type="entry name" value="Tetratricopeptide repeat domain"/>
    <property type="match status" value="1"/>
</dbReference>
<dbReference type="Proteomes" id="UP000664169">
    <property type="component" value="Unassembled WGS sequence"/>
</dbReference>
<dbReference type="GO" id="GO:0005783">
    <property type="term" value="C:endoplasmic reticulum"/>
    <property type="evidence" value="ECO:0007669"/>
    <property type="project" value="UniProtKB-SubCell"/>
</dbReference>
<evidence type="ECO:0000256" key="3">
    <source>
        <dbReference type="ARBA" id="ARBA00007676"/>
    </source>
</evidence>
<proteinExistence type="inferred from homology"/>
<protein>
    <recommendedName>
        <fullName evidence="4 9">Signal recognition particle subunit SRP72</fullName>
    </recommendedName>
</protein>
<comment type="caution">
    <text evidence="12">The sequence shown here is derived from an EMBL/GenBank/DDBJ whole genome shotgun (WGS) entry which is preliminary data.</text>
</comment>
<dbReference type="GO" id="GO:0043022">
    <property type="term" value="F:ribosome binding"/>
    <property type="evidence" value="ECO:0007669"/>
    <property type="project" value="TreeGrafter"/>
</dbReference>
<evidence type="ECO:0000256" key="1">
    <source>
        <dbReference type="ARBA" id="ARBA00004240"/>
    </source>
</evidence>
<dbReference type="Pfam" id="PF08492">
    <property type="entry name" value="SRP72"/>
    <property type="match status" value="1"/>
</dbReference>
<dbReference type="GO" id="GO:0005786">
    <property type="term" value="C:signal recognition particle, endoplasmic reticulum targeting"/>
    <property type="evidence" value="ECO:0007669"/>
    <property type="project" value="UniProtKB-UniRule"/>
</dbReference>
<dbReference type="GO" id="GO:0006614">
    <property type="term" value="P:SRP-dependent cotranslational protein targeting to membrane"/>
    <property type="evidence" value="ECO:0007669"/>
    <property type="project" value="UniProtKB-UniRule"/>
</dbReference>
<keyword evidence="5 9" id="KW-0963">Cytoplasm</keyword>
<feature type="compositionally biased region" description="Basic residues" evidence="10">
    <location>
        <begin position="547"/>
        <end position="556"/>
    </location>
</feature>
<dbReference type="InterPro" id="IPR011990">
    <property type="entry name" value="TPR-like_helical_dom_sf"/>
</dbReference>
<evidence type="ECO:0000256" key="9">
    <source>
        <dbReference type="PIRNR" id="PIRNR038922"/>
    </source>
</evidence>